<feature type="transmembrane region" description="Helical" evidence="2">
    <location>
        <begin position="20"/>
        <end position="39"/>
    </location>
</feature>
<feature type="compositionally biased region" description="Polar residues" evidence="1">
    <location>
        <begin position="202"/>
        <end position="227"/>
    </location>
</feature>
<organism evidence="3 4">
    <name type="scientific">Smittium megazygosporum</name>
    <dbReference type="NCBI Taxonomy" id="133381"/>
    <lineage>
        <taxon>Eukaryota</taxon>
        <taxon>Fungi</taxon>
        <taxon>Fungi incertae sedis</taxon>
        <taxon>Zoopagomycota</taxon>
        <taxon>Kickxellomycotina</taxon>
        <taxon>Harpellomycetes</taxon>
        <taxon>Harpellales</taxon>
        <taxon>Legeriomycetaceae</taxon>
        <taxon>Smittium</taxon>
    </lineage>
</organism>
<evidence type="ECO:0000313" key="4">
    <source>
        <dbReference type="Proteomes" id="UP000245609"/>
    </source>
</evidence>
<dbReference type="SUPFAM" id="SSF50978">
    <property type="entry name" value="WD40 repeat-like"/>
    <property type="match status" value="1"/>
</dbReference>
<feature type="region of interest" description="Disordered" evidence="1">
    <location>
        <begin position="180"/>
        <end position="227"/>
    </location>
</feature>
<accession>A0A2T9Z663</accession>
<dbReference type="AlphaFoldDB" id="A0A2T9Z663"/>
<dbReference type="InterPro" id="IPR036322">
    <property type="entry name" value="WD40_repeat_dom_sf"/>
</dbReference>
<dbReference type="OrthoDB" id="5628677at2759"/>
<dbReference type="EMBL" id="MBFS01002179">
    <property type="protein sequence ID" value="PVV00099.1"/>
    <property type="molecule type" value="Genomic_DNA"/>
</dbReference>
<feature type="compositionally biased region" description="Basic and acidic residues" evidence="1">
    <location>
        <begin position="186"/>
        <end position="201"/>
    </location>
</feature>
<keyword evidence="2" id="KW-1133">Transmembrane helix</keyword>
<evidence type="ECO:0000256" key="2">
    <source>
        <dbReference type="SAM" id="Phobius"/>
    </source>
</evidence>
<keyword evidence="2" id="KW-0812">Transmembrane</keyword>
<comment type="caution">
    <text evidence="3">The sequence shown here is derived from an EMBL/GenBank/DDBJ whole genome shotgun (WGS) entry which is preliminary data.</text>
</comment>
<sequence length="1166" mass="132116">MLSFLSLDNVYNSPNFSAVFLFTILLGLILAFFVINRLFLSSISSNQNENPETDSSELDANYLILHIIRLLLTFPKYLNSRIANLYRILIDIFRRDAIQHSKNICAKQIKQIVSRTATKPFVQDVKSIKSRPISNFPQFEVTLSSESYLMDIMSISNTLENTITGVTESGAILKWELDPSTLKNPNQEKSKNKVDLSKKSTDANPRTQNETRSNLSTYPQDDQKGLNQDTALNELPKDTEPLSPSTSNLKEIVFTENNNLKVLKLQPGYKIIKEPVAEYLMHLNQFSGNNSYIKLDNDPNTHSDSELTVSGLVNSYTFTNPMESLKNELIVFSCTDPYASCCAAITETGKVAIFDLANSAESFMVDNLYNRCSINGYPDNNRVPSNLEIQYPASYLKFAYCTTKNKKYYFKSAEGCCKDEITSVLKPGGKKTSEAGDKSTELVLFIGQTGGTLSVLFLNSKRLIPLFGCNPKHVGKLACINIENETVVLSFSCGAVSLINLNEGFFDQPYEISFVRYLQRQVTSVKVFSGISRKYLIVGYIDGTVLMLQIEPSMFSKQYCFDTRLLNVISIGSELEKLYTKKVETFRFGLPIEMANSYDQETTVLNSGKQNEKYRHTNSVRAYGIAEISRSTEDYIKLVNEMKINSDSSKVIQSNFSRKFSDDFPLFEWPPSRKTEDPSSSSKPIDTKVYSDDIGHLFAHSKKITSIIVRDAITKNSRGIDDLCCCESAQFDEFYVITNSEDGLMRVCYIKLGNFFICRKHKARGDGKFSSGYLVAYLNQNGTSHVDYDQNTNIIVGARLVSPQFDSLSNIALEKRAEQNKDNVSPNCVLSDSRNAKQQSAEKSSLLLTVQDIQHWIIALFVLIWKRLISNIFIKRIFTLLRKFTEKMAQRHSRIRVLSVMFTKYNNSEFDRYNETSYFSQWTSPNVVWFESQRADYENCDQSDLTGVLKNWEMWVLDLEKLSVYKYLELRNFNEKYLEKLTSVSVSSQKSTSLEEDHIPKSTDLSIGSSEDRVFPINLNNETKNLTNSKLFTTFSLYIDRSPPLEPVSPGISNKNTNTPTNRDAFPLNYPTHSNSNPHSVSNLGPEDYLKQWNNLHTSEETPGSVRARAEIGPFDINFMPGNTTLDYALQFATIKCLKVIQYRQDDRTPTVVALACGSNIKLVSI</sequence>
<keyword evidence="4" id="KW-1185">Reference proteome</keyword>
<name>A0A2T9Z663_9FUNG</name>
<proteinExistence type="predicted"/>
<keyword evidence="2" id="KW-0472">Membrane</keyword>
<evidence type="ECO:0000256" key="1">
    <source>
        <dbReference type="SAM" id="MobiDB-lite"/>
    </source>
</evidence>
<gene>
    <name evidence="3" type="ORF">BB560_005402</name>
</gene>
<evidence type="ECO:0000313" key="3">
    <source>
        <dbReference type="EMBL" id="PVV00099.1"/>
    </source>
</evidence>
<dbReference type="Proteomes" id="UP000245609">
    <property type="component" value="Unassembled WGS sequence"/>
</dbReference>
<reference evidence="3 4" key="1">
    <citation type="journal article" date="2018" name="MBio">
        <title>Comparative Genomics Reveals the Core Gene Toolbox for the Fungus-Insect Symbiosis.</title>
        <authorList>
            <person name="Wang Y."/>
            <person name="Stata M."/>
            <person name="Wang W."/>
            <person name="Stajich J.E."/>
            <person name="White M.M."/>
            <person name="Moncalvo J.M."/>
        </authorList>
    </citation>
    <scope>NUCLEOTIDE SEQUENCE [LARGE SCALE GENOMIC DNA]</scope>
    <source>
        <strain evidence="3 4">SC-DP-2</strain>
    </source>
</reference>
<protein>
    <submittedName>
        <fullName evidence="3">Uncharacterized protein</fullName>
    </submittedName>
</protein>